<evidence type="ECO:0000313" key="1">
    <source>
        <dbReference type="EMBL" id="KAK3733648.1"/>
    </source>
</evidence>
<protein>
    <submittedName>
        <fullName evidence="1">Uncharacterized protein</fullName>
    </submittedName>
</protein>
<keyword evidence="2" id="KW-1185">Reference proteome</keyword>
<accession>A0AAE0Y6X5</accession>
<dbReference type="EMBL" id="JAWDGP010006886">
    <property type="protein sequence ID" value="KAK3733648.1"/>
    <property type="molecule type" value="Genomic_DNA"/>
</dbReference>
<organism evidence="1 2">
    <name type="scientific">Elysia crispata</name>
    <name type="common">lettuce slug</name>
    <dbReference type="NCBI Taxonomy" id="231223"/>
    <lineage>
        <taxon>Eukaryota</taxon>
        <taxon>Metazoa</taxon>
        <taxon>Spiralia</taxon>
        <taxon>Lophotrochozoa</taxon>
        <taxon>Mollusca</taxon>
        <taxon>Gastropoda</taxon>
        <taxon>Heterobranchia</taxon>
        <taxon>Euthyneura</taxon>
        <taxon>Panpulmonata</taxon>
        <taxon>Sacoglossa</taxon>
        <taxon>Placobranchoidea</taxon>
        <taxon>Plakobranchidae</taxon>
        <taxon>Elysia</taxon>
    </lineage>
</organism>
<gene>
    <name evidence="1" type="ORF">RRG08_003982</name>
</gene>
<name>A0AAE0Y6X5_9GAST</name>
<dbReference type="Proteomes" id="UP001283361">
    <property type="component" value="Unassembled WGS sequence"/>
</dbReference>
<reference evidence="1" key="1">
    <citation type="journal article" date="2023" name="G3 (Bethesda)">
        <title>A reference genome for the long-term kleptoplast-retaining sea slug Elysia crispata morphotype clarki.</title>
        <authorList>
            <person name="Eastman K.E."/>
            <person name="Pendleton A.L."/>
            <person name="Shaikh M.A."/>
            <person name="Suttiyut T."/>
            <person name="Ogas R."/>
            <person name="Tomko P."/>
            <person name="Gavelis G."/>
            <person name="Widhalm J.R."/>
            <person name="Wisecaver J.H."/>
        </authorList>
    </citation>
    <scope>NUCLEOTIDE SEQUENCE</scope>
    <source>
        <strain evidence="1">ECLA1</strain>
    </source>
</reference>
<sequence>MPHGNPIQSPGLSMSETVCQRPCVGDRLSETVCQRPFVRDRVSETVCQRLLSSPNLLDTGDYGTGRTCVRMFCKPLKTAADEQPLKDVILYDATDMCWASDITEGSMNKCWAGVGQVLRKCWAGVGQVMLLREVWTSVGQVLGRCWASDVTEGSMDKCWAGVGQVLGRCWASVGQVLGK</sequence>
<comment type="caution">
    <text evidence="1">The sequence shown here is derived from an EMBL/GenBank/DDBJ whole genome shotgun (WGS) entry which is preliminary data.</text>
</comment>
<dbReference type="AlphaFoldDB" id="A0AAE0Y6X5"/>
<proteinExistence type="predicted"/>
<evidence type="ECO:0000313" key="2">
    <source>
        <dbReference type="Proteomes" id="UP001283361"/>
    </source>
</evidence>